<keyword evidence="3" id="KW-1185">Reference proteome</keyword>
<name>A0A1I3Y195_9BACL</name>
<evidence type="ECO:0000259" key="1">
    <source>
        <dbReference type="Pfam" id="PF00814"/>
    </source>
</evidence>
<dbReference type="InterPro" id="IPR000905">
    <property type="entry name" value="Gcp-like_dom"/>
</dbReference>
<dbReference type="SUPFAM" id="SSF53067">
    <property type="entry name" value="Actin-like ATPase domain"/>
    <property type="match status" value="2"/>
</dbReference>
<dbReference type="GO" id="GO:0002949">
    <property type="term" value="P:tRNA threonylcarbamoyladenosine modification"/>
    <property type="evidence" value="ECO:0007669"/>
    <property type="project" value="InterPro"/>
</dbReference>
<dbReference type="Proteomes" id="UP000198915">
    <property type="component" value="Unassembled WGS sequence"/>
</dbReference>
<dbReference type="STRING" id="1884381.SAMN05518846_110190"/>
<dbReference type="Pfam" id="PF00814">
    <property type="entry name" value="TsaD"/>
    <property type="match status" value="1"/>
</dbReference>
<evidence type="ECO:0000313" key="3">
    <source>
        <dbReference type="Proteomes" id="UP000198915"/>
    </source>
</evidence>
<dbReference type="RefSeq" id="WP_092270996.1">
    <property type="nucleotide sequence ID" value="NZ_CP183838.1"/>
</dbReference>
<dbReference type="AlphaFoldDB" id="A0A1I3Y195"/>
<dbReference type="EMBL" id="FORT01000010">
    <property type="protein sequence ID" value="SFK25697.1"/>
    <property type="molecule type" value="Genomic_DNA"/>
</dbReference>
<gene>
    <name evidence="2" type="ORF">SAMN05518846_110190</name>
</gene>
<dbReference type="NCBIfam" id="TIGR03725">
    <property type="entry name" value="T6A_YeaZ"/>
    <property type="match status" value="1"/>
</dbReference>
<dbReference type="PANTHER" id="PTHR11735:SF11">
    <property type="entry name" value="TRNA THREONYLCARBAMOYLADENOSINE BIOSYNTHESIS PROTEIN TSAB"/>
    <property type="match status" value="1"/>
</dbReference>
<evidence type="ECO:0000313" key="2">
    <source>
        <dbReference type="EMBL" id="SFK25697.1"/>
    </source>
</evidence>
<dbReference type="InterPro" id="IPR022496">
    <property type="entry name" value="T6A_TsaB"/>
</dbReference>
<reference evidence="3" key="1">
    <citation type="submission" date="2016-10" db="EMBL/GenBank/DDBJ databases">
        <authorList>
            <person name="Varghese N."/>
            <person name="Submissions S."/>
        </authorList>
    </citation>
    <scope>NUCLEOTIDE SEQUENCE [LARGE SCALE GENOMIC DNA]</scope>
    <source>
        <strain evidence="3">OK042</strain>
    </source>
</reference>
<sequence>MRVLAIDTSNLVLSVAIVDEERVLAEMTTNQQKNHSIRLMDCIAELMDATGTTPEQLSGLGVAKGPGSYTGVRIGVATAKSMAWSLNLPAVGVSSLQVVAMNAVGFPGLIVPLFDARRGQVYSGAYRTEGMESVILQEKEQIILLQDWLPLLREQAKGDPILFLGEDVRLHRQAIVEGLGEQARFATPAHNHPRAAHIGYLALRQLQDGGNPHELVPEYLQLAEAEAKWLAQKQEGSAKE</sequence>
<dbReference type="Gene3D" id="3.30.420.40">
    <property type="match status" value="2"/>
</dbReference>
<proteinExistence type="predicted"/>
<dbReference type="PANTHER" id="PTHR11735">
    <property type="entry name" value="TRNA N6-ADENOSINE THREONYLCARBAMOYLTRANSFERASE"/>
    <property type="match status" value="1"/>
</dbReference>
<protein>
    <submittedName>
        <fullName evidence="2">tRNA threonylcarbamoyladenosine biosynthesis protein TsaB</fullName>
    </submittedName>
</protein>
<dbReference type="InterPro" id="IPR043129">
    <property type="entry name" value="ATPase_NBD"/>
</dbReference>
<organism evidence="2 3">
    <name type="scientific">Brevibacillus centrosporus</name>
    <dbReference type="NCBI Taxonomy" id="54910"/>
    <lineage>
        <taxon>Bacteria</taxon>
        <taxon>Bacillati</taxon>
        <taxon>Bacillota</taxon>
        <taxon>Bacilli</taxon>
        <taxon>Bacillales</taxon>
        <taxon>Paenibacillaceae</taxon>
        <taxon>Brevibacillus</taxon>
    </lineage>
</organism>
<dbReference type="CDD" id="cd24032">
    <property type="entry name" value="ASKHA_NBD_TsaB"/>
    <property type="match status" value="1"/>
</dbReference>
<dbReference type="GO" id="GO:0005829">
    <property type="term" value="C:cytosol"/>
    <property type="evidence" value="ECO:0007669"/>
    <property type="project" value="TreeGrafter"/>
</dbReference>
<accession>A0A1I3Y195</accession>
<feature type="domain" description="Gcp-like" evidence="1">
    <location>
        <begin position="23"/>
        <end position="229"/>
    </location>
</feature>